<dbReference type="InterPro" id="IPR046347">
    <property type="entry name" value="bZIP_sf"/>
</dbReference>
<evidence type="ECO:0000256" key="2">
    <source>
        <dbReference type="SAM" id="MobiDB-lite"/>
    </source>
</evidence>
<dbReference type="Proteomes" id="UP000039865">
    <property type="component" value="Unassembled WGS sequence"/>
</dbReference>
<feature type="compositionally biased region" description="Low complexity" evidence="2">
    <location>
        <begin position="212"/>
        <end position="228"/>
    </location>
</feature>
<dbReference type="Pfam" id="PF00170">
    <property type="entry name" value="bZIP_1"/>
    <property type="match status" value="1"/>
</dbReference>
<evidence type="ECO:0000256" key="1">
    <source>
        <dbReference type="SAM" id="Coils"/>
    </source>
</evidence>
<dbReference type="OrthoDB" id="551672at2759"/>
<protein>
    <submittedName>
        <fullName evidence="4">Bzip transcription factor</fullName>
    </submittedName>
</protein>
<dbReference type="PROSITE" id="PS50217">
    <property type="entry name" value="BZIP"/>
    <property type="match status" value="1"/>
</dbReference>
<feature type="region of interest" description="Disordered" evidence="2">
    <location>
        <begin position="1"/>
        <end position="72"/>
    </location>
</feature>
<dbReference type="Gene3D" id="1.20.5.170">
    <property type="match status" value="1"/>
</dbReference>
<gene>
    <name evidence="4" type="primary">Contig2879.g3086</name>
    <name evidence="4" type="ORF">STYLEM_944</name>
</gene>
<evidence type="ECO:0000313" key="5">
    <source>
        <dbReference type="Proteomes" id="UP000039865"/>
    </source>
</evidence>
<dbReference type="InParanoid" id="A0A077ZQ12"/>
<dbReference type="SMART" id="SM00338">
    <property type="entry name" value="BRLZ"/>
    <property type="match status" value="1"/>
</dbReference>
<dbReference type="AlphaFoldDB" id="A0A077ZQ12"/>
<keyword evidence="5" id="KW-1185">Reference proteome</keyword>
<organism evidence="4 5">
    <name type="scientific">Stylonychia lemnae</name>
    <name type="common">Ciliate</name>
    <dbReference type="NCBI Taxonomy" id="5949"/>
    <lineage>
        <taxon>Eukaryota</taxon>
        <taxon>Sar</taxon>
        <taxon>Alveolata</taxon>
        <taxon>Ciliophora</taxon>
        <taxon>Intramacronucleata</taxon>
        <taxon>Spirotrichea</taxon>
        <taxon>Stichotrichia</taxon>
        <taxon>Sporadotrichida</taxon>
        <taxon>Oxytrichidae</taxon>
        <taxon>Stylonychinae</taxon>
        <taxon>Stylonychia</taxon>
    </lineage>
</organism>
<dbReference type="InterPro" id="IPR004827">
    <property type="entry name" value="bZIP"/>
</dbReference>
<sequence length="362" mass="40290">MQESQPTQKPIKKQPKQPSLLFLNQTLRKTSKSDKLVGKKRKASKQESSLSLNELASNGDDFDNESQNQKLFSKDNEFDSEFDDLSDDDSSTNNQLFKIEKKIQQPDLSKRERRLLQNRKSALKCRLKKQQELDKMKKQVDKLAQENRELKEKISGMNALLQCKSEENASLNKKYADLQLQQTLIIASHLTQTSGINGFQLGGRLNPNQQHASLNSSANQPQQQNQTNQNAQANNFLSSLMAQTLLSNSVIQQQQMHQQLGMTQSTQNNQNNNLQAILSELQSSLLGQQSQQSQLQHLLAQSQQAGFSGGSSVTGQSLVESQLKAASLFGNCHSSTNSTLSNKSSTAQFSHLQAIAQGSQSK</sequence>
<proteinExistence type="predicted"/>
<evidence type="ECO:0000259" key="3">
    <source>
        <dbReference type="PROSITE" id="PS50217"/>
    </source>
</evidence>
<dbReference type="EMBL" id="CCKQ01000899">
    <property type="protein sequence ID" value="CDW71993.1"/>
    <property type="molecule type" value="Genomic_DNA"/>
</dbReference>
<dbReference type="SUPFAM" id="SSF57959">
    <property type="entry name" value="Leucine zipper domain"/>
    <property type="match status" value="1"/>
</dbReference>
<dbReference type="GO" id="GO:0003700">
    <property type="term" value="F:DNA-binding transcription factor activity"/>
    <property type="evidence" value="ECO:0007669"/>
    <property type="project" value="InterPro"/>
</dbReference>
<feature type="compositionally biased region" description="Low complexity" evidence="2">
    <location>
        <begin position="47"/>
        <end position="58"/>
    </location>
</feature>
<feature type="domain" description="BZIP" evidence="3">
    <location>
        <begin position="108"/>
        <end position="158"/>
    </location>
</feature>
<reference evidence="4 5" key="1">
    <citation type="submission" date="2014-06" db="EMBL/GenBank/DDBJ databases">
        <authorList>
            <person name="Swart Estienne"/>
        </authorList>
    </citation>
    <scope>NUCLEOTIDE SEQUENCE [LARGE SCALE GENOMIC DNA]</scope>
    <source>
        <strain evidence="4 5">130c</strain>
    </source>
</reference>
<name>A0A077ZQ12_STYLE</name>
<keyword evidence="1" id="KW-0175">Coiled coil</keyword>
<feature type="region of interest" description="Disordered" evidence="2">
    <location>
        <begin position="201"/>
        <end position="228"/>
    </location>
</feature>
<evidence type="ECO:0000313" key="4">
    <source>
        <dbReference type="EMBL" id="CDW71993.1"/>
    </source>
</evidence>
<feature type="coiled-coil region" evidence="1">
    <location>
        <begin position="113"/>
        <end position="181"/>
    </location>
</feature>
<accession>A0A077ZQ12</accession>